<name>A0A9W7STW2_9PEZI</name>
<dbReference type="EMBL" id="RIBY02001545">
    <property type="protein sequence ID" value="KAH9828509.1"/>
    <property type="molecule type" value="Genomic_DNA"/>
</dbReference>
<keyword evidence="6" id="KW-0539">Nucleus</keyword>
<dbReference type="Proteomes" id="UP001138500">
    <property type="component" value="Unassembled WGS sequence"/>
</dbReference>
<sequence length="197" mass="22719">MARMSHAGASASSNFQVLFWTPNINMKILDAGTEPLSNVDVWRWIKAKREQHAAEDKDDRKANRKPTKRPQNFLSALEKHERVLESNAYPYTNNPDAYNDYKAIGELDNKIVDRIISPLNESYRSSGMTAEQLEKTLGKEHEAKSLTETEHLMIYNHAPKAVEMLQPMIENVEERFTAEEQEILVEVIKETYRPSEK</sequence>
<evidence type="ECO:0000313" key="9">
    <source>
        <dbReference type="Proteomes" id="UP001138500"/>
    </source>
</evidence>
<accession>A0A9W7STW2</accession>
<evidence type="ECO:0000256" key="3">
    <source>
        <dbReference type="ARBA" id="ARBA00016672"/>
    </source>
</evidence>
<proteinExistence type="inferred from homology"/>
<dbReference type="GO" id="GO:0006384">
    <property type="term" value="P:transcription initiation at RNA polymerase III promoter"/>
    <property type="evidence" value="ECO:0007669"/>
    <property type="project" value="InterPro"/>
</dbReference>
<dbReference type="InterPro" id="IPR010997">
    <property type="entry name" value="HRDC-like_sf"/>
</dbReference>
<comment type="similarity">
    <text evidence="2">Belongs to the eukaryotic RPC9 RNA polymerase subunit family.</text>
</comment>
<organism evidence="8 9">
    <name type="scientific">Teratosphaeria destructans</name>
    <dbReference type="NCBI Taxonomy" id="418781"/>
    <lineage>
        <taxon>Eukaryota</taxon>
        <taxon>Fungi</taxon>
        <taxon>Dikarya</taxon>
        <taxon>Ascomycota</taxon>
        <taxon>Pezizomycotina</taxon>
        <taxon>Dothideomycetes</taxon>
        <taxon>Dothideomycetidae</taxon>
        <taxon>Mycosphaerellales</taxon>
        <taxon>Teratosphaeriaceae</taxon>
        <taxon>Teratosphaeria</taxon>
    </lineage>
</organism>
<evidence type="ECO:0000256" key="5">
    <source>
        <dbReference type="ARBA" id="ARBA00023163"/>
    </source>
</evidence>
<dbReference type="Gene3D" id="1.20.1250.40">
    <property type="match status" value="1"/>
</dbReference>
<dbReference type="GO" id="GO:0000166">
    <property type="term" value="F:nucleotide binding"/>
    <property type="evidence" value="ECO:0007669"/>
    <property type="project" value="InterPro"/>
</dbReference>
<feature type="compositionally biased region" description="Basic and acidic residues" evidence="7">
    <location>
        <begin position="50"/>
        <end position="61"/>
    </location>
</feature>
<keyword evidence="9" id="KW-1185">Reference proteome</keyword>
<reference evidence="8 9" key="2">
    <citation type="journal article" date="2021" name="Curr. Genet.">
        <title>Genetic response to nitrogen starvation in the aggressive Eucalyptus foliar pathogen Teratosphaeria destructans.</title>
        <authorList>
            <person name="Havenga M."/>
            <person name="Wingfield B.D."/>
            <person name="Wingfield M.J."/>
            <person name="Dreyer L.L."/>
            <person name="Roets F."/>
            <person name="Aylward J."/>
        </authorList>
    </citation>
    <scope>NUCLEOTIDE SEQUENCE [LARGE SCALE GENOMIC DNA]</scope>
    <source>
        <strain evidence="8">CMW44962</strain>
    </source>
</reference>
<dbReference type="PANTHER" id="PTHR15561:SF0">
    <property type="entry name" value="DNA-DIRECTED RNA POLYMERASE III SUBUNIT RPC9"/>
    <property type="match status" value="1"/>
</dbReference>
<dbReference type="GO" id="GO:0005666">
    <property type="term" value="C:RNA polymerase III complex"/>
    <property type="evidence" value="ECO:0007669"/>
    <property type="project" value="InterPro"/>
</dbReference>
<evidence type="ECO:0000313" key="8">
    <source>
        <dbReference type="EMBL" id="KAH9828509.1"/>
    </source>
</evidence>
<keyword evidence="4" id="KW-0240">DNA-directed RNA polymerase</keyword>
<reference evidence="8 9" key="1">
    <citation type="journal article" date="2018" name="IMA Fungus">
        <title>IMA Genome-F 10: Nine draft genome sequences of Claviceps purpurea s.lat., including C. arundinis, C. humidiphila, and C. cf. spartinae, pseudomolecules for the pitch canker pathogen Fusarium circinatum, draft genome of Davidsoniella eucalypti, Grosmannia galeiformis, Quambalaria eucalypti, and Teratosphaeria destructans.</title>
        <authorList>
            <person name="Wingfield B.D."/>
            <person name="Liu M."/>
            <person name="Nguyen H.D."/>
            <person name="Lane F.A."/>
            <person name="Morgan S.W."/>
            <person name="De Vos L."/>
            <person name="Wilken P.M."/>
            <person name="Duong T.A."/>
            <person name="Aylward J."/>
            <person name="Coetzee M.P."/>
            <person name="Dadej K."/>
            <person name="De Beer Z.W."/>
            <person name="Findlay W."/>
            <person name="Havenga M."/>
            <person name="Kolarik M."/>
            <person name="Menzies J.G."/>
            <person name="Naidoo K."/>
            <person name="Pochopski O."/>
            <person name="Shoukouhi P."/>
            <person name="Santana Q.C."/>
            <person name="Seifert K.A."/>
            <person name="Soal N."/>
            <person name="Steenkamp E.T."/>
            <person name="Tatham C.T."/>
            <person name="van der Nest M.A."/>
            <person name="Wingfield M.J."/>
        </authorList>
    </citation>
    <scope>NUCLEOTIDE SEQUENCE [LARGE SCALE GENOMIC DNA]</scope>
    <source>
        <strain evidence="8">CMW44962</strain>
    </source>
</reference>
<dbReference type="PANTHER" id="PTHR15561">
    <property type="entry name" value="CALCITONIN GENE-RELATED PEPTIDE-RECEPTOR COMPONENT PROTEIN"/>
    <property type="match status" value="1"/>
</dbReference>
<dbReference type="InterPro" id="IPR038846">
    <property type="entry name" value="RPC9"/>
</dbReference>
<evidence type="ECO:0000256" key="6">
    <source>
        <dbReference type="ARBA" id="ARBA00023242"/>
    </source>
</evidence>
<gene>
    <name evidence="8" type="ORF">Tdes44962_MAKER09283</name>
</gene>
<dbReference type="AlphaFoldDB" id="A0A9W7STW2"/>
<evidence type="ECO:0000256" key="7">
    <source>
        <dbReference type="SAM" id="MobiDB-lite"/>
    </source>
</evidence>
<comment type="caution">
    <text evidence="8">The sequence shown here is derived from an EMBL/GenBank/DDBJ whole genome shotgun (WGS) entry which is preliminary data.</text>
</comment>
<keyword evidence="5" id="KW-0804">Transcription</keyword>
<evidence type="ECO:0000256" key="1">
    <source>
        <dbReference type="ARBA" id="ARBA00004123"/>
    </source>
</evidence>
<protein>
    <recommendedName>
        <fullName evidence="3">DNA-directed RNA polymerase III subunit RPC9</fullName>
    </recommendedName>
</protein>
<evidence type="ECO:0000256" key="4">
    <source>
        <dbReference type="ARBA" id="ARBA00022478"/>
    </source>
</evidence>
<evidence type="ECO:0000256" key="2">
    <source>
        <dbReference type="ARBA" id="ARBA00006898"/>
    </source>
</evidence>
<comment type="subcellular location">
    <subcellularLocation>
        <location evidence="1">Nucleus</location>
    </subcellularLocation>
</comment>
<dbReference type="InterPro" id="IPR005574">
    <property type="entry name" value="Rpb4/RPC9"/>
</dbReference>
<dbReference type="InterPro" id="IPR038324">
    <property type="entry name" value="Rpb4/RPC9_sf"/>
</dbReference>
<feature type="region of interest" description="Disordered" evidence="7">
    <location>
        <begin position="50"/>
        <end position="70"/>
    </location>
</feature>
<dbReference type="Pfam" id="PF03874">
    <property type="entry name" value="RNA_pol_Rpb4"/>
    <property type="match status" value="1"/>
</dbReference>
<dbReference type="SUPFAM" id="SSF47819">
    <property type="entry name" value="HRDC-like"/>
    <property type="match status" value="1"/>
</dbReference>
<dbReference type="OrthoDB" id="1746530at2759"/>